<evidence type="ECO:0000313" key="6">
    <source>
        <dbReference type="Proteomes" id="UP000008827"/>
    </source>
</evidence>
<protein>
    <recommendedName>
        <fullName evidence="3">RRM domain-containing protein</fullName>
    </recommendedName>
</protein>
<feature type="compositionally biased region" description="Polar residues" evidence="2">
    <location>
        <begin position="652"/>
        <end position="665"/>
    </location>
</feature>
<dbReference type="PANTHER" id="PTHR34427:SF5">
    <property type="entry name" value="DUF4283 DOMAIN-CONTAINING PROTEIN"/>
    <property type="match status" value="1"/>
</dbReference>
<dbReference type="EnsemblPlants" id="KRH62769">
    <property type="protein sequence ID" value="KRH62769"/>
    <property type="gene ID" value="GLYMA_04G130600"/>
</dbReference>
<feature type="compositionally biased region" description="Polar residues" evidence="2">
    <location>
        <begin position="443"/>
        <end position="459"/>
    </location>
</feature>
<dbReference type="GO" id="GO:0000381">
    <property type="term" value="P:regulation of alternative mRNA splicing, via spliceosome"/>
    <property type="evidence" value="ECO:0000318"/>
    <property type="project" value="GO_Central"/>
</dbReference>
<evidence type="ECO:0000313" key="4">
    <source>
        <dbReference type="EMBL" id="KRH62769.1"/>
    </source>
</evidence>
<sequence>MRDRERERARERVYERQGEIERENERQRDKDSGCERNFERDTARDHEWITVRNRKRERQRGWKHLNEGLGHRHGGRRQRRVDEQRSHYQVNWRDKSDVTTFYFTRFPEEASEKQLWFHFKQLGDVREVFIPRQRNKQGRRYGFVRFVGISNVSHMERKLDNMIVGGLKLHVNIPKYGRGRKEKDISGACHKGYKEGDILRRNMAAEQNMKRSYAEVVTSYEENKERKICTPPLTMTRGRTHSSITLEISEETKNRYAHTWVGRLKKPQVFERVDEDLSWNLGAEVSSKYLGDDWVLLIGLSDTKAHDLITEESNHGTTVFYEMMKWNPKLKPTTRLTWVQCWGIPLVAWSIDHIRQIVAEVGDLIEVDENFEDMQRLDRARVLVRTPRLPIVEHTVMANIGGDDYTISIVEENCNEGVACARQRQSVWGSSEEILSVGDDTDTMQSWPTDSSPPITTFETHGDNPVRQRLVKSIGQRDSPLDINRSREDQGLGKAISHSEAVNGNETNFEEGNLGVAAENITALESQPAAVQCLVSQKGEDCLQRLLPITEEDQIGVPFIVDQGLVGETFQNFSNGSEDELLNKSRDMVDLVGPNPNMGLHRSITPLNQGLSQQEKPASTLQVYSRKKGLSKKRAQVRGKQINPKILDFAENPSNHNHNAASCSPNEALESPKQHNPHQSSSSAICPNKNEMEDKEDDYRELAKELGVVFADANSSGAEVKTDMGNIENPPQTVVVLGYEDNAP</sequence>
<dbReference type="GO" id="GO:0003729">
    <property type="term" value="F:mRNA binding"/>
    <property type="evidence" value="ECO:0000318"/>
    <property type="project" value="GO_Central"/>
</dbReference>
<dbReference type="STRING" id="3847.K7KJW7"/>
<name>K7KJW7_SOYBN</name>
<evidence type="ECO:0000259" key="3">
    <source>
        <dbReference type="PROSITE" id="PS50102"/>
    </source>
</evidence>
<dbReference type="Pfam" id="PF00076">
    <property type="entry name" value="RRM_1"/>
    <property type="match status" value="1"/>
</dbReference>
<dbReference type="SMART" id="SM00360">
    <property type="entry name" value="RRM"/>
    <property type="match status" value="1"/>
</dbReference>
<dbReference type="PaxDb" id="3847-GLYMA04G16221.1"/>
<dbReference type="InterPro" id="IPR035979">
    <property type="entry name" value="RBD_domain_sf"/>
</dbReference>
<dbReference type="InParanoid" id="K7KJW7"/>
<evidence type="ECO:0000256" key="2">
    <source>
        <dbReference type="SAM" id="MobiDB-lite"/>
    </source>
</evidence>
<dbReference type="CDD" id="cd00590">
    <property type="entry name" value="RRM_SF"/>
    <property type="match status" value="1"/>
</dbReference>
<dbReference type="Gene3D" id="3.30.70.330">
    <property type="match status" value="1"/>
</dbReference>
<dbReference type="EMBL" id="CM000837">
    <property type="protein sequence ID" value="KRH62769.1"/>
    <property type="molecule type" value="Genomic_DNA"/>
</dbReference>
<keyword evidence="1" id="KW-0694">RNA-binding</keyword>
<dbReference type="PROSITE" id="PS50102">
    <property type="entry name" value="RRM"/>
    <property type="match status" value="1"/>
</dbReference>
<dbReference type="SMR" id="K7KJW7"/>
<dbReference type="HOGENOM" id="CLU_021395_1_0_1"/>
<reference evidence="4 5" key="1">
    <citation type="journal article" date="2010" name="Nature">
        <title>Genome sequence of the palaeopolyploid soybean.</title>
        <authorList>
            <person name="Schmutz J."/>
            <person name="Cannon S.B."/>
            <person name="Schlueter J."/>
            <person name="Ma J."/>
            <person name="Mitros T."/>
            <person name="Nelson W."/>
            <person name="Hyten D.L."/>
            <person name="Song Q."/>
            <person name="Thelen J.J."/>
            <person name="Cheng J."/>
            <person name="Xu D."/>
            <person name="Hellsten U."/>
            <person name="May G.D."/>
            <person name="Yu Y."/>
            <person name="Sakurai T."/>
            <person name="Umezawa T."/>
            <person name="Bhattacharyya M.K."/>
            <person name="Sandhu D."/>
            <person name="Valliyodan B."/>
            <person name="Lindquist E."/>
            <person name="Peto M."/>
            <person name="Grant D."/>
            <person name="Shu S."/>
            <person name="Goodstein D."/>
            <person name="Barry K."/>
            <person name="Futrell-Griggs M."/>
            <person name="Abernathy B."/>
            <person name="Du J."/>
            <person name="Tian Z."/>
            <person name="Zhu L."/>
            <person name="Gill N."/>
            <person name="Joshi T."/>
            <person name="Libault M."/>
            <person name="Sethuraman A."/>
            <person name="Zhang X.-C."/>
            <person name="Shinozaki K."/>
            <person name="Nguyen H.T."/>
            <person name="Wing R.A."/>
            <person name="Cregan P."/>
            <person name="Specht J."/>
            <person name="Grimwood J."/>
            <person name="Rokhsar D."/>
            <person name="Stacey G."/>
            <person name="Shoemaker R.C."/>
            <person name="Jackson S.A."/>
        </authorList>
    </citation>
    <scope>NUCLEOTIDE SEQUENCE [LARGE SCALE GENOMIC DNA]</scope>
    <source>
        <strain evidence="5">cv. Williams 82</strain>
        <tissue evidence="4">Callus</tissue>
    </source>
</reference>
<proteinExistence type="predicted"/>
<reference evidence="4" key="3">
    <citation type="submission" date="2018-07" db="EMBL/GenBank/DDBJ databases">
        <title>WGS assembly of Glycine max.</title>
        <authorList>
            <person name="Schmutz J."/>
            <person name="Cannon S."/>
            <person name="Schlueter J."/>
            <person name="Ma J."/>
            <person name="Mitros T."/>
            <person name="Nelson W."/>
            <person name="Hyten D."/>
            <person name="Song Q."/>
            <person name="Thelen J."/>
            <person name="Cheng J."/>
            <person name="Xu D."/>
            <person name="Hellsten U."/>
            <person name="May G."/>
            <person name="Yu Y."/>
            <person name="Sakurai T."/>
            <person name="Umezawa T."/>
            <person name="Bhattacharyya M."/>
            <person name="Sandhu D."/>
            <person name="Valliyodan B."/>
            <person name="Lindquist E."/>
            <person name="Peto M."/>
            <person name="Grant D."/>
            <person name="Shu S."/>
            <person name="Goodstein D."/>
            <person name="Barry K."/>
            <person name="Futrell-Griggs M."/>
            <person name="Abernathy B."/>
            <person name="Du J."/>
            <person name="Tian Z."/>
            <person name="Zhu L."/>
            <person name="Gill N."/>
            <person name="Joshi T."/>
            <person name="Libault M."/>
            <person name="Sethuraman A."/>
            <person name="Zhang X."/>
            <person name="Shinozaki K."/>
            <person name="Nguyen H."/>
            <person name="Wing R."/>
            <person name="Cregan P."/>
            <person name="Specht J."/>
            <person name="Grimwood J."/>
            <person name="Rokhsar D."/>
            <person name="Stacey G."/>
            <person name="Shoemaker R."/>
            <person name="Jackson S."/>
        </authorList>
    </citation>
    <scope>NUCLEOTIDE SEQUENCE</scope>
    <source>
        <tissue evidence="4">Callus</tissue>
    </source>
</reference>
<accession>K7KJW7</accession>
<evidence type="ECO:0000313" key="5">
    <source>
        <dbReference type="EnsemblPlants" id="KRH62769"/>
    </source>
</evidence>
<feature type="region of interest" description="Disordered" evidence="2">
    <location>
        <begin position="1"/>
        <end position="38"/>
    </location>
</feature>
<feature type="region of interest" description="Disordered" evidence="2">
    <location>
        <begin position="595"/>
        <end position="700"/>
    </location>
</feature>
<dbReference type="Proteomes" id="UP000008827">
    <property type="component" value="Chromosome 4"/>
</dbReference>
<organism evidence="5">
    <name type="scientific">Glycine max</name>
    <name type="common">Soybean</name>
    <name type="synonym">Glycine hispida</name>
    <dbReference type="NCBI Taxonomy" id="3847"/>
    <lineage>
        <taxon>Eukaryota</taxon>
        <taxon>Viridiplantae</taxon>
        <taxon>Streptophyta</taxon>
        <taxon>Embryophyta</taxon>
        <taxon>Tracheophyta</taxon>
        <taxon>Spermatophyta</taxon>
        <taxon>Magnoliopsida</taxon>
        <taxon>eudicotyledons</taxon>
        <taxon>Gunneridae</taxon>
        <taxon>Pentapetalae</taxon>
        <taxon>rosids</taxon>
        <taxon>fabids</taxon>
        <taxon>Fabales</taxon>
        <taxon>Fabaceae</taxon>
        <taxon>Papilionoideae</taxon>
        <taxon>50 kb inversion clade</taxon>
        <taxon>NPAAA clade</taxon>
        <taxon>indigoferoid/millettioid clade</taxon>
        <taxon>Phaseoleae</taxon>
        <taxon>Glycine</taxon>
        <taxon>Glycine subgen. Soja</taxon>
    </lineage>
</organism>
<dbReference type="AlphaFoldDB" id="K7KJW7"/>
<dbReference type="GO" id="GO:0016607">
    <property type="term" value="C:nuclear speck"/>
    <property type="evidence" value="ECO:0000318"/>
    <property type="project" value="GO_Central"/>
</dbReference>
<feature type="region of interest" description="Disordered" evidence="2">
    <location>
        <begin position="440"/>
        <end position="462"/>
    </location>
</feature>
<dbReference type="InterPro" id="IPR000504">
    <property type="entry name" value="RRM_dom"/>
</dbReference>
<dbReference type="SUPFAM" id="SSF54928">
    <property type="entry name" value="RNA-binding domain, RBD"/>
    <property type="match status" value="1"/>
</dbReference>
<feature type="compositionally biased region" description="Polar residues" evidence="2">
    <location>
        <begin position="605"/>
        <end position="623"/>
    </location>
</feature>
<feature type="domain" description="RRM" evidence="3">
    <location>
        <begin position="99"/>
        <end position="176"/>
    </location>
</feature>
<dbReference type="PANTHER" id="PTHR34427">
    <property type="entry name" value="DUF4283 DOMAIN PROTEIN"/>
    <property type="match status" value="1"/>
</dbReference>
<evidence type="ECO:0000256" key="1">
    <source>
        <dbReference type="PROSITE-ProRule" id="PRU00176"/>
    </source>
</evidence>
<dbReference type="InterPro" id="IPR012677">
    <property type="entry name" value="Nucleotide-bd_a/b_plait_sf"/>
</dbReference>
<gene>
    <name evidence="4" type="ORF">GLYMA_04G130600</name>
</gene>
<feature type="region of interest" description="Disordered" evidence="2">
    <location>
        <begin position="62"/>
        <end position="83"/>
    </location>
</feature>
<dbReference type="Gramene" id="KRH62769">
    <property type="protein sequence ID" value="KRH62769"/>
    <property type="gene ID" value="GLYMA_04G130600"/>
</dbReference>
<feature type="compositionally biased region" description="Basic residues" evidence="2">
    <location>
        <begin position="625"/>
        <end position="637"/>
    </location>
</feature>
<reference evidence="5" key="2">
    <citation type="submission" date="2018-02" db="UniProtKB">
        <authorList>
            <consortium name="EnsemblPlants"/>
        </authorList>
    </citation>
    <scope>IDENTIFICATION</scope>
    <source>
        <strain evidence="5">Williams 82</strain>
    </source>
</reference>
<keyword evidence="6" id="KW-1185">Reference proteome</keyword>